<dbReference type="NCBIfam" id="NF033083">
    <property type="entry name" value="AAC_3_I"/>
    <property type="match status" value="1"/>
</dbReference>
<comment type="caution">
    <text evidence="2">The sequence shown here is derived from an EMBL/GenBank/DDBJ whole genome shotgun (WGS) entry which is preliminary data.</text>
</comment>
<dbReference type="PANTHER" id="PTHR43072">
    <property type="entry name" value="N-ACETYLTRANSFERASE"/>
    <property type="match status" value="1"/>
</dbReference>
<dbReference type="Proteomes" id="UP001595957">
    <property type="component" value="Unassembled WGS sequence"/>
</dbReference>
<evidence type="ECO:0000259" key="1">
    <source>
        <dbReference type="PROSITE" id="PS51186"/>
    </source>
</evidence>
<dbReference type="InterPro" id="IPR000182">
    <property type="entry name" value="GNAT_dom"/>
</dbReference>
<feature type="domain" description="N-acetyltransferase" evidence="1">
    <location>
        <begin position="11"/>
        <end position="158"/>
    </location>
</feature>
<dbReference type="EMBL" id="JBHSFZ010000064">
    <property type="protein sequence ID" value="MFC4596386.1"/>
    <property type="molecule type" value="Genomic_DNA"/>
</dbReference>
<dbReference type="CDD" id="cd04301">
    <property type="entry name" value="NAT_SF"/>
    <property type="match status" value="1"/>
</dbReference>
<organism evidence="2 3">
    <name type="scientific">Sphingobium tyrosinilyticum</name>
    <dbReference type="NCBI Taxonomy" id="2715436"/>
    <lineage>
        <taxon>Bacteria</taxon>
        <taxon>Pseudomonadati</taxon>
        <taxon>Pseudomonadota</taxon>
        <taxon>Alphaproteobacteria</taxon>
        <taxon>Sphingomonadales</taxon>
        <taxon>Sphingomonadaceae</taxon>
        <taxon>Sphingobium</taxon>
    </lineage>
</organism>
<proteinExistence type="predicted"/>
<reference evidence="3" key="1">
    <citation type="journal article" date="2019" name="Int. J. Syst. Evol. Microbiol.">
        <title>The Global Catalogue of Microorganisms (GCM) 10K type strain sequencing project: providing services to taxonomists for standard genome sequencing and annotation.</title>
        <authorList>
            <consortium name="The Broad Institute Genomics Platform"/>
            <consortium name="The Broad Institute Genome Sequencing Center for Infectious Disease"/>
            <person name="Wu L."/>
            <person name="Ma J."/>
        </authorList>
    </citation>
    <scope>NUCLEOTIDE SEQUENCE [LARGE SCALE GENOMIC DNA]</scope>
    <source>
        <strain evidence="3">NBRC 103632</strain>
    </source>
</reference>
<keyword evidence="3" id="KW-1185">Reference proteome</keyword>
<dbReference type="InterPro" id="IPR016181">
    <property type="entry name" value="Acyl_CoA_acyltransferase"/>
</dbReference>
<sequence length="158" mass="17012">MTAARSSSGAAVIRLSGRGIATMRAVNALFADVFDDAGSYAALPPSDAYLADLLDDPRFIALAALEGERVVGALAAYELRKFEQQRSEIYIYDLAVAADRRRQGIATALIDALRPVAVDAGAWVVYVQADLEDEPAVALYTKLGKREDVLHFDIAPRA</sequence>
<dbReference type="RefSeq" id="WP_066527739.1">
    <property type="nucleotide sequence ID" value="NZ_JBHSFZ010000064.1"/>
</dbReference>
<accession>A0ABV9F6K4</accession>
<dbReference type="SUPFAM" id="SSF55729">
    <property type="entry name" value="Acyl-CoA N-acyltransferases (Nat)"/>
    <property type="match status" value="1"/>
</dbReference>
<dbReference type="PROSITE" id="PS51186">
    <property type="entry name" value="GNAT"/>
    <property type="match status" value="1"/>
</dbReference>
<gene>
    <name evidence="2" type="ORF">ACFO3E_19740</name>
</gene>
<dbReference type="Pfam" id="PF00583">
    <property type="entry name" value="Acetyltransf_1"/>
    <property type="match status" value="1"/>
</dbReference>
<evidence type="ECO:0000313" key="3">
    <source>
        <dbReference type="Proteomes" id="UP001595957"/>
    </source>
</evidence>
<evidence type="ECO:0000313" key="2">
    <source>
        <dbReference type="EMBL" id="MFC4596386.1"/>
    </source>
</evidence>
<dbReference type="Gene3D" id="3.40.630.30">
    <property type="match status" value="1"/>
</dbReference>
<name>A0ABV9F6K4_9SPHN</name>
<protein>
    <submittedName>
        <fullName evidence="2">AAC(3)-I family aminoglycoside N-acetyltransferase</fullName>
    </submittedName>
</protein>
<dbReference type="PANTHER" id="PTHR43072:SF60">
    <property type="entry name" value="L-2,4-DIAMINOBUTYRIC ACID ACETYLTRANSFERASE"/>
    <property type="match status" value="1"/>
</dbReference>